<feature type="compositionally biased region" description="Polar residues" evidence="10">
    <location>
        <begin position="65"/>
        <end position="76"/>
    </location>
</feature>
<dbReference type="InterPro" id="IPR042529">
    <property type="entry name" value="IF_2B-like_C"/>
</dbReference>
<accession>A0A8H6BFF8</accession>
<dbReference type="AlphaFoldDB" id="A0A8H6BFF8"/>
<evidence type="ECO:0000313" key="11">
    <source>
        <dbReference type="EMBL" id="KAF6010607.1"/>
    </source>
</evidence>
<name>A0A8H6BFF8_DEKBR</name>
<comment type="subunit">
    <text evidence="8">Component of the translation initiation factor 2B (eIF2B) complex which is a heterodecamer of two sets of five different subunits: alpha, beta, gamma, delta and epsilon. Subunits alpha, beta and delta comprise a regulatory subcomplex and subunits epsilon and gamma comprise a catalytic subcomplex. Within the complex, the hexameric regulatory complex resides at the center, with the two heterodimeric catalytic subcomplexes bound on opposite sides.</text>
</comment>
<dbReference type="PANTHER" id="PTHR10233">
    <property type="entry name" value="TRANSLATION INITIATION FACTOR EIF-2B"/>
    <property type="match status" value="1"/>
</dbReference>
<organism evidence="11 12">
    <name type="scientific">Dekkera bruxellensis</name>
    <name type="common">Brettanomyces custersii</name>
    <dbReference type="NCBI Taxonomy" id="5007"/>
    <lineage>
        <taxon>Eukaryota</taxon>
        <taxon>Fungi</taxon>
        <taxon>Dikarya</taxon>
        <taxon>Ascomycota</taxon>
        <taxon>Saccharomycotina</taxon>
        <taxon>Pichiomycetes</taxon>
        <taxon>Pichiales</taxon>
        <taxon>Pichiaceae</taxon>
        <taxon>Brettanomyces</taxon>
    </lineage>
</organism>
<proteinExistence type="inferred from homology"/>
<keyword evidence="3" id="KW-0963">Cytoplasm</keyword>
<evidence type="ECO:0000256" key="7">
    <source>
        <dbReference type="ARBA" id="ARBA00044356"/>
    </source>
</evidence>
<evidence type="ECO:0000313" key="12">
    <source>
        <dbReference type="Proteomes" id="UP000568158"/>
    </source>
</evidence>
<evidence type="ECO:0000256" key="8">
    <source>
        <dbReference type="ARBA" id="ARBA00046432"/>
    </source>
</evidence>
<evidence type="ECO:0000256" key="9">
    <source>
        <dbReference type="RuleBase" id="RU003814"/>
    </source>
</evidence>
<feature type="compositionally biased region" description="Basic residues" evidence="10">
    <location>
        <begin position="49"/>
        <end position="61"/>
    </location>
</feature>
<dbReference type="InterPro" id="IPR037171">
    <property type="entry name" value="NagB/RpiA_transferase-like"/>
</dbReference>
<evidence type="ECO:0000256" key="4">
    <source>
        <dbReference type="ARBA" id="ARBA00022540"/>
    </source>
</evidence>
<protein>
    <recommendedName>
        <fullName evidence="6">Translation initiation factor eIF2B subunit delta</fullName>
    </recommendedName>
    <alternativeName>
        <fullName evidence="7">eIF2B GDP-GTP exchange factor subunit delta</fullName>
    </alternativeName>
</protein>
<reference evidence="11 12" key="1">
    <citation type="journal article" date="2020" name="Appl. Microbiol. Biotechnol.">
        <title>Targeted gene deletion in Brettanomyces bruxellensis with an expression-free CRISPR-Cas9 system.</title>
        <authorList>
            <person name="Varela C."/>
            <person name="Bartel C."/>
            <person name="Onetto C."/>
            <person name="Borneman A."/>
        </authorList>
    </citation>
    <scope>NUCLEOTIDE SEQUENCE [LARGE SCALE GENOMIC DNA]</scope>
    <source>
        <strain evidence="11 12">AWRI1613</strain>
    </source>
</reference>
<gene>
    <name evidence="11" type="ORF">HII12_002848</name>
</gene>
<dbReference type="Proteomes" id="UP000568158">
    <property type="component" value="Unassembled WGS sequence"/>
</dbReference>
<evidence type="ECO:0000256" key="5">
    <source>
        <dbReference type="ARBA" id="ARBA00022917"/>
    </source>
</evidence>
<sequence>MVENSKADAAATNNGKKMPSSNASSSHSEKGAEAKPPQKKLSNKELKMLKKKAKAAKRAARKAANQNGQQSSQGVKTASHIKKQMISAKIKDSNVRIPPMFGHLETREERISASPVIASIVHPSILSLTLKMSTYKVVGSTSRCVAMLDAFKDVIKSYKTPQGTSLQRNLTSHLSHQIEYLKTGRPLSISMGNAIRWLKQRISLVPIDMSDDDGKKMLLDEIDQFIKEKIVYSDRVIAEYASRHIQNNFKILTYAHSQVLAELFQYCAIEQEKHFEIFIIDSRPLFEGKKLAKELAQHQNIKCHYNLINSLSSVLEKSNIDFCFLGAHAMLSNGRLYSRVGTALVAMAAKKKNIPVLVCCESLKFSDKVQLDSVTLNELGDSDDLINTRPFNKVGFNLQQYLNKIEERKGHRNGSNNGGHNGNRNRSNDNEADVVDDGKDTILRNWKELRKLYILNILYDLTPPDYIQKVITELGALPPSSVPVILREYKSIS</sequence>
<evidence type="ECO:0000256" key="1">
    <source>
        <dbReference type="ARBA" id="ARBA00004514"/>
    </source>
</evidence>
<dbReference type="EMBL" id="JABCYN010000026">
    <property type="protein sequence ID" value="KAF6010607.1"/>
    <property type="molecule type" value="Genomic_DNA"/>
</dbReference>
<dbReference type="Pfam" id="PF01008">
    <property type="entry name" value="IF-2B"/>
    <property type="match status" value="1"/>
</dbReference>
<dbReference type="SUPFAM" id="SSF100950">
    <property type="entry name" value="NagB/RpiA/CoA transferase-like"/>
    <property type="match status" value="1"/>
</dbReference>
<comment type="subcellular location">
    <subcellularLocation>
        <location evidence="1">Cytoplasm</location>
        <location evidence="1">Cytosol</location>
    </subcellularLocation>
</comment>
<feature type="compositionally biased region" description="Polar residues" evidence="10">
    <location>
        <begin position="11"/>
        <end position="26"/>
    </location>
</feature>
<dbReference type="GO" id="GO:0005829">
    <property type="term" value="C:cytosol"/>
    <property type="evidence" value="ECO:0007669"/>
    <property type="project" value="UniProtKB-SubCell"/>
</dbReference>
<evidence type="ECO:0000256" key="6">
    <source>
        <dbReference type="ARBA" id="ARBA00044147"/>
    </source>
</evidence>
<feature type="region of interest" description="Disordered" evidence="10">
    <location>
        <begin position="1"/>
        <end position="79"/>
    </location>
</feature>
<evidence type="ECO:0000256" key="2">
    <source>
        <dbReference type="ARBA" id="ARBA00007251"/>
    </source>
</evidence>
<keyword evidence="4" id="KW-0396">Initiation factor</keyword>
<dbReference type="GO" id="GO:0003743">
    <property type="term" value="F:translation initiation factor activity"/>
    <property type="evidence" value="ECO:0007669"/>
    <property type="project" value="UniProtKB-KW"/>
</dbReference>
<dbReference type="InterPro" id="IPR000649">
    <property type="entry name" value="IF-2B-related"/>
</dbReference>
<evidence type="ECO:0000256" key="10">
    <source>
        <dbReference type="SAM" id="MobiDB-lite"/>
    </source>
</evidence>
<dbReference type="PANTHER" id="PTHR10233:SF14">
    <property type="entry name" value="TRANSLATION INITIATION FACTOR EIF-2B SUBUNIT DELTA"/>
    <property type="match status" value="1"/>
</dbReference>
<comment type="similarity">
    <text evidence="2 9">Belongs to the eIF-2B alpha/beta/delta subunits family.</text>
</comment>
<evidence type="ECO:0000256" key="3">
    <source>
        <dbReference type="ARBA" id="ARBA00022490"/>
    </source>
</evidence>
<comment type="caution">
    <text evidence="11">The sequence shown here is derived from an EMBL/GenBank/DDBJ whole genome shotgun (WGS) entry which is preliminary data.</text>
</comment>
<feature type="region of interest" description="Disordered" evidence="10">
    <location>
        <begin position="408"/>
        <end position="434"/>
    </location>
</feature>
<dbReference type="Gene3D" id="3.40.50.10470">
    <property type="entry name" value="Translation initiation factor eif-2b, domain 2"/>
    <property type="match status" value="1"/>
</dbReference>
<keyword evidence="5" id="KW-0648">Protein biosynthesis</keyword>